<keyword evidence="2 4" id="KW-0238">DNA-binding</keyword>
<feature type="DNA-binding region" description="H-T-H motif" evidence="4">
    <location>
        <begin position="32"/>
        <end position="51"/>
    </location>
</feature>
<evidence type="ECO:0000259" key="5">
    <source>
        <dbReference type="PROSITE" id="PS50977"/>
    </source>
</evidence>
<dbReference type="PROSITE" id="PS50977">
    <property type="entry name" value="HTH_TETR_2"/>
    <property type="match status" value="1"/>
</dbReference>
<organism evidence="6 7">
    <name type="scientific">Sodalis ligni</name>
    <dbReference type="NCBI Taxonomy" id="2697027"/>
    <lineage>
        <taxon>Bacteria</taxon>
        <taxon>Pseudomonadati</taxon>
        <taxon>Pseudomonadota</taxon>
        <taxon>Gammaproteobacteria</taxon>
        <taxon>Enterobacterales</taxon>
        <taxon>Bruguierivoracaceae</taxon>
        <taxon>Sodalis</taxon>
    </lineage>
</organism>
<dbReference type="InterPro" id="IPR036271">
    <property type="entry name" value="Tet_transcr_reg_TetR-rel_C_sf"/>
</dbReference>
<evidence type="ECO:0000313" key="7">
    <source>
        <dbReference type="Proteomes" id="UP000294555"/>
    </source>
</evidence>
<keyword evidence="1" id="KW-0805">Transcription regulation</keyword>
<dbReference type="RefSeq" id="WP_132925350.1">
    <property type="nucleotide sequence ID" value="NZ_SJOI01000001.1"/>
</dbReference>
<feature type="domain" description="HTH tetR-type" evidence="5">
    <location>
        <begin position="9"/>
        <end position="69"/>
    </location>
</feature>
<evidence type="ECO:0000256" key="4">
    <source>
        <dbReference type="PROSITE-ProRule" id="PRU00335"/>
    </source>
</evidence>
<accession>A0A4R1NFC0</accession>
<comment type="caution">
    <text evidence="6">The sequence shown here is derived from an EMBL/GenBank/DDBJ whole genome shotgun (WGS) entry which is preliminary data.</text>
</comment>
<dbReference type="Pfam" id="PF00440">
    <property type="entry name" value="TetR_N"/>
    <property type="match status" value="1"/>
</dbReference>
<dbReference type="GO" id="GO:0003677">
    <property type="term" value="F:DNA binding"/>
    <property type="evidence" value="ECO:0007669"/>
    <property type="project" value="UniProtKB-UniRule"/>
</dbReference>
<protein>
    <submittedName>
        <fullName evidence="6">TetR family transcriptional regulator</fullName>
    </submittedName>
</protein>
<gene>
    <name evidence="6" type="ORF">EZJ58_4395</name>
</gene>
<evidence type="ECO:0000256" key="3">
    <source>
        <dbReference type="ARBA" id="ARBA00023163"/>
    </source>
</evidence>
<dbReference type="SUPFAM" id="SSF46689">
    <property type="entry name" value="Homeodomain-like"/>
    <property type="match status" value="1"/>
</dbReference>
<keyword evidence="3" id="KW-0804">Transcription</keyword>
<evidence type="ECO:0000313" key="6">
    <source>
        <dbReference type="EMBL" id="TCL06163.1"/>
    </source>
</evidence>
<proteinExistence type="predicted"/>
<dbReference type="PANTHER" id="PTHR47506:SF1">
    <property type="entry name" value="HTH-TYPE TRANSCRIPTIONAL REGULATOR YJDC"/>
    <property type="match status" value="1"/>
</dbReference>
<dbReference type="PANTHER" id="PTHR47506">
    <property type="entry name" value="TRANSCRIPTIONAL REGULATORY PROTEIN"/>
    <property type="match status" value="1"/>
</dbReference>
<dbReference type="Gene3D" id="1.10.10.60">
    <property type="entry name" value="Homeodomain-like"/>
    <property type="match status" value="1"/>
</dbReference>
<dbReference type="PROSITE" id="PS01081">
    <property type="entry name" value="HTH_TETR_1"/>
    <property type="match status" value="1"/>
</dbReference>
<dbReference type="EMBL" id="SJOI01000001">
    <property type="protein sequence ID" value="TCL06163.1"/>
    <property type="molecule type" value="Genomic_DNA"/>
</dbReference>
<evidence type="ECO:0000256" key="2">
    <source>
        <dbReference type="ARBA" id="ARBA00023125"/>
    </source>
</evidence>
<dbReference type="AlphaFoldDB" id="A0A4R1NFC0"/>
<dbReference type="InterPro" id="IPR009057">
    <property type="entry name" value="Homeodomain-like_sf"/>
</dbReference>
<evidence type="ECO:0000256" key="1">
    <source>
        <dbReference type="ARBA" id="ARBA00023015"/>
    </source>
</evidence>
<dbReference type="SUPFAM" id="SSF48498">
    <property type="entry name" value="Tetracyclin repressor-like, C-terminal domain"/>
    <property type="match status" value="1"/>
</dbReference>
<dbReference type="InterPro" id="IPR001647">
    <property type="entry name" value="HTH_TetR"/>
</dbReference>
<keyword evidence="7" id="KW-1185">Reference proteome</keyword>
<dbReference type="InterPro" id="IPR023772">
    <property type="entry name" value="DNA-bd_HTH_TetR-type_CS"/>
</dbReference>
<dbReference type="Proteomes" id="UP000294555">
    <property type="component" value="Unassembled WGS sequence"/>
</dbReference>
<name>A0A4R1NFC0_9GAMM</name>
<dbReference type="PRINTS" id="PR00455">
    <property type="entry name" value="HTHTETR"/>
</dbReference>
<sequence length="196" mass="21386">MVVRGRPRSFDRRHALAAAMALFWQKGYTATSMADLYQAMGINSPSLYAAFGNKEDLYLEAVAYYEQSIAPQLWSPLDTAPSVREGVRQWLKCSAKVLTRDDAPLGCMVTLSTVASEGNPRLGEIVMRLRQKGIDKLAGRLEQGARMGELRAGIDTAALARMYVGIQQGLSIQARDGAGFEALDAVVEMAMALWPA</sequence>
<dbReference type="Gene3D" id="1.10.357.10">
    <property type="entry name" value="Tetracycline Repressor, domain 2"/>
    <property type="match status" value="1"/>
</dbReference>
<reference evidence="6 7" key="1">
    <citation type="submission" date="2019-02" db="EMBL/GenBank/DDBJ databases">
        <title>Investigation of anaerobic lignin degradation for improved lignocellulosic biofuels.</title>
        <authorList>
            <person name="Deangelis K."/>
        </authorList>
    </citation>
    <scope>NUCLEOTIDE SEQUENCE [LARGE SCALE GENOMIC DNA]</scope>
    <source>
        <strain evidence="6 7">159R</strain>
    </source>
</reference>
<dbReference type="OrthoDB" id="270177at2"/>